<gene>
    <name evidence="9" type="ORF">H9I45_08320</name>
</gene>
<protein>
    <recommendedName>
        <fullName evidence="2">histidine kinase</fullName>
        <ecNumber evidence="2">2.7.13.3</ecNumber>
    </recommendedName>
</protein>
<evidence type="ECO:0000256" key="1">
    <source>
        <dbReference type="ARBA" id="ARBA00000085"/>
    </source>
</evidence>
<keyword evidence="10" id="KW-1185">Reference proteome</keyword>
<dbReference type="PANTHER" id="PTHR41523:SF8">
    <property type="entry name" value="ETHYLENE RESPONSE SENSOR PROTEIN"/>
    <property type="match status" value="1"/>
</dbReference>
<organism evidence="9 10">
    <name type="scientific">Polaribacter haliotis</name>
    <dbReference type="NCBI Taxonomy" id="1888915"/>
    <lineage>
        <taxon>Bacteria</taxon>
        <taxon>Pseudomonadati</taxon>
        <taxon>Bacteroidota</taxon>
        <taxon>Flavobacteriia</taxon>
        <taxon>Flavobacteriales</taxon>
        <taxon>Flavobacteriaceae</taxon>
    </lineage>
</organism>
<evidence type="ECO:0000256" key="6">
    <source>
        <dbReference type="ARBA" id="ARBA00022777"/>
    </source>
</evidence>
<dbReference type="PROSITE" id="PS50109">
    <property type="entry name" value="HIS_KIN"/>
    <property type="match status" value="1"/>
</dbReference>
<dbReference type="Gene3D" id="3.30.450.20">
    <property type="entry name" value="PAS domain"/>
    <property type="match status" value="1"/>
</dbReference>
<proteinExistence type="predicted"/>
<dbReference type="OrthoDB" id="9767435at2"/>
<dbReference type="Pfam" id="PF02518">
    <property type="entry name" value="HATPase_c"/>
    <property type="match status" value="1"/>
</dbReference>
<evidence type="ECO:0000256" key="7">
    <source>
        <dbReference type="ARBA" id="ARBA00022840"/>
    </source>
</evidence>
<dbReference type="RefSeq" id="WP_088355442.1">
    <property type="nucleotide sequence ID" value="NZ_CP061813.1"/>
</dbReference>
<evidence type="ECO:0000256" key="5">
    <source>
        <dbReference type="ARBA" id="ARBA00022741"/>
    </source>
</evidence>
<sequence length="241" mass="27654">MLLIALLLAMYFSLRKTIKNKEIITNQKIEAEKSAKEKELLLKELHHRVKNNLQVISSILELQSLKSDNKELSKILKVGQDRIHAMSLIHQQLYQNNNISSINFKEYISTLIEHIKISNYQESVVVQFKIDTKDFTFPVNISVPLGLIINELITNAYKHAFTNRNKGKITIQLNKKSRENIYILLIKDNGIGMSNPIDFNNIDTLGLKLVKLLAKQLQGTMEYVNDNGSSFLITFKDDVII</sequence>
<feature type="domain" description="Histidine kinase" evidence="8">
    <location>
        <begin position="44"/>
        <end position="239"/>
    </location>
</feature>
<dbReference type="InterPro" id="IPR011495">
    <property type="entry name" value="Sig_transdc_His_kin_sub2_dim/P"/>
</dbReference>
<keyword evidence="6 9" id="KW-0418">Kinase</keyword>
<dbReference type="Proteomes" id="UP000516764">
    <property type="component" value="Chromosome"/>
</dbReference>
<keyword evidence="7" id="KW-0067">ATP-binding</keyword>
<dbReference type="InterPro" id="IPR005467">
    <property type="entry name" value="His_kinase_dom"/>
</dbReference>
<evidence type="ECO:0000313" key="10">
    <source>
        <dbReference type="Proteomes" id="UP000516764"/>
    </source>
</evidence>
<evidence type="ECO:0000256" key="4">
    <source>
        <dbReference type="ARBA" id="ARBA00022679"/>
    </source>
</evidence>
<evidence type="ECO:0000313" key="9">
    <source>
        <dbReference type="EMBL" id="QOD59380.1"/>
    </source>
</evidence>
<keyword evidence="5" id="KW-0547">Nucleotide-binding</keyword>
<accession>A0A7L8ABK1</accession>
<dbReference type="GO" id="GO:0004673">
    <property type="term" value="F:protein histidine kinase activity"/>
    <property type="evidence" value="ECO:0007669"/>
    <property type="project" value="UniProtKB-EC"/>
</dbReference>
<evidence type="ECO:0000256" key="3">
    <source>
        <dbReference type="ARBA" id="ARBA00022553"/>
    </source>
</evidence>
<dbReference type="SMART" id="SM00387">
    <property type="entry name" value="HATPase_c"/>
    <property type="match status" value="1"/>
</dbReference>
<dbReference type="EC" id="2.7.13.3" evidence="2"/>
<dbReference type="SUPFAM" id="SSF55874">
    <property type="entry name" value="ATPase domain of HSP90 chaperone/DNA topoisomerase II/histidine kinase"/>
    <property type="match status" value="1"/>
</dbReference>
<comment type="catalytic activity">
    <reaction evidence="1">
        <text>ATP + protein L-histidine = ADP + protein N-phospho-L-histidine.</text>
        <dbReference type="EC" id="2.7.13.3"/>
    </reaction>
</comment>
<dbReference type="GO" id="GO:0005524">
    <property type="term" value="F:ATP binding"/>
    <property type="evidence" value="ECO:0007669"/>
    <property type="project" value="UniProtKB-KW"/>
</dbReference>
<evidence type="ECO:0000256" key="2">
    <source>
        <dbReference type="ARBA" id="ARBA00012438"/>
    </source>
</evidence>
<dbReference type="KEGG" id="phal:H9I45_08320"/>
<dbReference type="AlphaFoldDB" id="A0A7L8ABK1"/>
<evidence type="ECO:0000259" key="8">
    <source>
        <dbReference type="PROSITE" id="PS50109"/>
    </source>
</evidence>
<keyword evidence="3" id="KW-0597">Phosphoprotein</keyword>
<dbReference type="Pfam" id="PF07568">
    <property type="entry name" value="HisKA_2"/>
    <property type="match status" value="1"/>
</dbReference>
<dbReference type="EMBL" id="CP061813">
    <property type="protein sequence ID" value="QOD59380.1"/>
    <property type="molecule type" value="Genomic_DNA"/>
</dbReference>
<name>A0A7L8ABK1_9FLAO</name>
<dbReference type="InterPro" id="IPR003594">
    <property type="entry name" value="HATPase_dom"/>
</dbReference>
<dbReference type="PANTHER" id="PTHR41523">
    <property type="entry name" value="TWO-COMPONENT SYSTEM SENSOR PROTEIN"/>
    <property type="match status" value="1"/>
</dbReference>
<dbReference type="InterPro" id="IPR036890">
    <property type="entry name" value="HATPase_C_sf"/>
</dbReference>
<keyword evidence="4" id="KW-0808">Transferase</keyword>
<dbReference type="Gene3D" id="3.30.565.10">
    <property type="entry name" value="Histidine kinase-like ATPase, C-terminal domain"/>
    <property type="match status" value="1"/>
</dbReference>
<reference evidence="9 10" key="1">
    <citation type="journal article" date="2016" name="Int. J. Syst. Evol. Microbiol.">
        <title>Polaribacter haliotis sp. nov., isolated from the gut of abalone Haliotis discus hannai.</title>
        <authorList>
            <person name="Kim Y.O."/>
            <person name="Park I.S."/>
            <person name="Park S."/>
            <person name="Nam B.H."/>
            <person name="Park J.M."/>
            <person name="Kim D.G."/>
            <person name="Yoon J.H."/>
        </authorList>
    </citation>
    <scope>NUCLEOTIDE SEQUENCE [LARGE SCALE GENOMIC DNA]</scope>
    <source>
        <strain evidence="9 10">KCTC 52418</strain>
    </source>
</reference>